<reference evidence="1 2" key="1">
    <citation type="journal article" date="2018" name="Sci. Rep.">
        <title>Genomic signatures of local adaptation to the degree of environmental predictability in rotifers.</title>
        <authorList>
            <person name="Franch-Gras L."/>
            <person name="Hahn C."/>
            <person name="Garcia-Roger E.M."/>
            <person name="Carmona M.J."/>
            <person name="Serra M."/>
            <person name="Gomez A."/>
        </authorList>
    </citation>
    <scope>NUCLEOTIDE SEQUENCE [LARGE SCALE GENOMIC DNA]</scope>
    <source>
        <strain evidence="1">HYR1</strain>
    </source>
</reference>
<comment type="caution">
    <text evidence="1">The sequence shown here is derived from an EMBL/GenBank/DDBJ whole genome shotgun (WGS) entry which is preliminary data.</text>
</comment>
<evidence type="ECO:0000313" key="2">
    <source>
        <dbReference type="Proteomes" id="UP000276133"/>
    </source>
</evidence>
<keyword evidence="2" id="KW-1185">Reference proteome</keyword>
<accession>A0A3M7RTX0</accession>
<dbReference type="AlphaFoldDB" id="A0A3M7RTX0"/>
<organism evidence="1 2">
    <name type="scientific">Brachionus plicatilis</name>
    <name type="common">Marine rotifer</name>
    <name type="synonym">Brachionus muelleri</name>
    <dbReference type="NCBI Taxonomy" id="10195"/>
    <lineage>
        <taxon>Eukaryota</taxon>
        <taxon>Metazoa</taxon>
        <taxon>Spiralia</taxon>
        <taxon>Gnathifera</taxon>
        <taxon>Rotifera</taxon>
        <taxon>Eurotatoria</taxon>
        <taxon>Monogononta</taxon>
        <taxon>Pseudotrocha</taxon>
        <taxon>Ploima</taxon>
        <taxon>Brachionidae</taxon>
        <taxon>Brachionus</taxon>
    </lineage>
</organism>
<name>A0A3M7RTX0_BRAPC</name>
<evidence type="ECO:0000313" key="1">
    <source>
        <dbReference type="EMBL" id="RNA27014.1"/>
    </source>
</evidence>
<protein>
    <submittedName>
        <fullName evidence="1">Uncharacterized protein</fullName>
    </submittedName>
</protein>
<dbReference type="Proteomes" id="UP000276133">
    <property type="component" value="Unassembled WGS sequence"/>
</dbReference>
<dbReference type="EMBL" id="REGN01002617">
    <property type="protein sequence ID" value="RNA27014.1"/>
    <property type="molecule type" value="Genomic_DNA"/>
</dbReference>
<proteinExistence type="predicted"/>
<sequence length="114" mass="13543">MTFLFEISHFFNFVSTLDTFLLINPLEDTHECRSIKNLVIKPNFHIACYRNHYNMNSNYLDYWCSCKYCSETQDNNLILTGNRKILDSLACNSCLFELKEYHELEEICLDPEPE</sequence>
<gene>
    <name evidence="1" type="ORF">BpHYR1_047364</name>
</gene>